<keyword evidence="2" id="KW-1185">Reference proteome</keyword>
<organism evidence="1 2">
    <name type="scientific">Heliorestis acidaminivorans</name>
    <dbReference type="NCBI Taxonomy" id="553427"/>
    <lineage>
        <taxon>Bacteria</taxon>
        <taxon>Bacillati</taxon>
        <taxon>Bacillota</taxon>
        <taxon>Clostridia</taxon>
        <taxon>Eubacteriales</taxon>
        <taxon>Heliobacteriaceae</taxon>
        <taxon>Heliorestis</taxon>
    </lineage>
</organism>
<name>A0A6I0EUD0_9FIRM</name>
<comment type="caution">
    <text evidence="1">The sequence shown here is derived from an EMBL/GenBank/DDBJ whole genome shotgun (WGS) entry which is preliminary data.</text>
</comment>
<dbReference type="AlphaFoldDB" id="A0A6I0EUD0"/>
<dbReference type="Proteomes" id="UP000468766">
    <property type="component" value="Unassembled WGS sequence"/>
</dbReference>
<evidence type="ECO:0000313" key="2">
    <source>
        <dbReference type="Proteomes" id="UP000468766"/>
    </source>
</evidence>
<dbReference type="RefSeq" id="WP_151619562.1">
    <property type="nucleotide sequence ID" value="NZ_WBXO01000004.1"/>
</dbReference>
<reference evidence="1 2" key="1">
    <citation type="submission" date="2019-10" db="EMBL/GenBank/DDBJ databases">
        <title>Whole-genome sequence of the extremophile Heliorestis acidaminivorans DSM 24790.</title>
        <authorList>
            <person name="Kyndt J.A."/>
            <person name="Meyer T.E."/>
        </authorList>
    </citation>
    <scope>NUCLEOTIDE SEQUENCE [LARGE SCALE GENOMIC DNA]</scope>
    <source>
        <strain evidence="1 2">DSM 24790</strain>
    </source>
</reference>
<proteinExistence type="predicted"/>
<accession>A0A6I0EUD0</accession>
<gene>
    <name evidence="1" type="ORF">F9B85_06420</name>
</gene>
<dbReference type="PROSITE" id="PS51257">
    <property type="entry name" value="PROKAR_LIPOPROTEIN"/>
    <property type="match status" value="1"/>
</dbReference>
<protein>
    <submittedName>
        <fullName evidence="1">Uncharacterized protein</fullName>
    </submittedName>
</protein>
<evidence type="ECO:0000313" key="1">
    <source>
        <dbReference type="EMBL" id="KAB2952903.1"/>
    </source>
</evidence>
<sequence length="248" mass="28725">MTQKIRILTIIVVMVLITTGCSEKKDIFNDEEDRVITTESDNRNELEDKTLPEEKTITAKDDSNTLPYDYYYDDDAMQGDSYDILMGNFNYPMPAYSDKEISAYVSARDQYIIRINGTTDVIKLYESFINSNPNHIQPYEAKAYGERAIEFLNIRRYGPSGYEWFINDYYVAMGSYHLEPRLNDLAELGQHYLNAMSNYFSNHSEGLAKNDQSLINRGLASKQEALNYLNQITDYIDMLNEEYGVKDN</sequence>
<dbReference type="EMBL" id="WBXO01000004">
    <property type="protein sequence ID" value="KAB2952903.1"/>
    <property type="molecule type" value="Genomic_DNA"/>
</dbReference>